<feature type="transmembrane region" description="Helical" evidence="1">
    <location>
        <begin position="21"/>
        <end position="41"/>
    </location>
</feature>
<comment type="caution">
    <text evidence="2">The sequence shown here is derived from an EMBL/GenBank/DDBJ whole genome shotgun (WGS) entry which is preliminary data.</text>
</comment>
<sequence length="379" mass="44452">MKNKQSQDYIIYKKSKRRVTLRLIATYIFLCAYFVGVYYLMHLDFFTVEQSTFDIILIGGMIAQLCIFSILFMMLSTGKKAYRILYWITFIMELILFYYPISELIDHTESLPGYLLIIVCMLIKVWVLWKFGAYLQKNASAKVFFDHVIEVTNDGRYEEPLFDEDLETPEQIVLEPEEEDFDQPVETETIDDEPTLTNQQPVIESAPVHTETADHTKHKHITTDDIAFMELTSEKQYPHLAIRMALIVYISLMVFPILTQIFSSFFYSNDNTTVFASHDMFMACVITAMVWTIPILYLYYNHPASKKIIMVCFGIEIVRVLIYLPTFIGYMTNTEVTYPLRVFIFYILLELVRYVLLFLAARPVFRLPIPEKTDDEEDD</sequence>
<organism evidence="2 3">
    <name type="scientific">Catenisphaera adipataccumulans</name>
    <dbReference type="NCBI Taxonomy" id="700500"/>
    <lineage>
        <taxon>Bacteria</taxon>
        <taxon>Bacillati</taxon>
        <taxon>Bacillota</taxon>
        <taxon>Erysipelotrichia</taxon>
        <taxon>Erysipelotrichales</taxon>
        <taxon>Erysipelotrichaceae</taxon>
        <taxon>Catenisphaera</taxon>
    </lineage>
</organism>
<evidence type="ECO:0000313" key="2">
    <source>
        <dbReference type="EMBL" id="MBB5182875.1"/>
    </source>
</evidence>
<evidence type="ECO:0000313" key="3">
    <source>
        <dbReference type="Proteomes" id="UP000539953"/>
    </source>
</evidence>
<keyword evidence="3" id="KW-1185">Reference proteome</keyword>
<feature type="transmembrane region" description="Helical" evidence="1">
    <location>
        <begin position="308"/>
        <end position="331"/>
    </location>
</feature>
<accession>A0A7W8FWP0</accession>
<keyword evidence="1" id="KW-0472">Membrane</keyword>
<name>A0A7W8FWP0_9FIRM</name>
<feature type="transmembrane region" description="Helical" evidence="1">
    <location>
        <begin position="343"/>
        <end position="361"/>
    </location>
</feature>
<keyword evidence="1" id="KW-0812">Transmembrane</keyword>
<protein>
    <submittedName>
        <fullName evidence="2">Uncharacterized protein</fullName>
    </submittedName>
</protein>
<dbReference type="Proteomes" id="UP000539953">
    <property type="component" value="Unassembled WGS sequence"/>
</dbReference>
<feature type="transmembrane region" description="Helical" evidence="1">
    <location>
        <begin position="280"/>
        <end position="299"/>
    </location>
</feature>
<feature type="transmembrane region" description="Helical" evidence="1">
    <location>
        <begin position="84"/>
        <end position="101"/>
    </location>
</feature>
<gene>
    <name evidence="2" type="ORF">HNQ47_000895</name>
</gene>
<feature type="transmembrane region" description="Helical" evidence="1">
    <location>
        <begin position="246"/>
        <end position="268"/>
    </location>
</feature>
<reference evidence="2 3" key="1">
    <citation type="submission" date="2020-08" db="EMBL/GenBank/DDBJ databases">
        <title>Genomic Encyclopedia of Type Strains, Phase IV (KMG-IV): sequencing the most valuable type-strain genomes for metagenomic binning, comparative biology and taxonomic classification.</title>
        <authorList>
            <person name="Goeker M."/>
        </authorList>
    </citation>
    <scope>NUCLEOTIDE SEQUENCE [LARGE SCALE GENOMIC DNA]</scope>
    <source>
        <strain evidence="2 3">DSM 25799</strain>
    </source>
</reference>
<proteinExistence type="predicted"/>
<feature type="transmembrane region" description="Helical" evidence="1">
    <location>
        <begin position="113"/>
        <end position="132"/>
    </location>
</feature>
<keyword evidence="1" id="KW-1133">Transmembrane helix</keyword>
<dbReference type="EMBL" id="JACHHK010000003">
    <property type="protein sequence ID" value="MBB5182875.1"/>
    <property type="molecule type" value="Genomic_DNA"/>
</dbReference>
<dbReference type="RefSeq" id="WP_183327968.1">
    <property type="nucleotide sequence ID" value="NZ_JACHHK010000003.1"/>
</dbReference>
<evidence type="ECO:0000256" key="1">
    <source>
        <dbReference type="SAM" id="Phobius"/>
    </source>
</evidence>
<feature type="transmembrane region" description="Helical" evidence="1">
    <location>
        <begin position="53"/>
        <end position="72"/>
    </location>
</feature>
<dbReference type="AlphaFoldDB" id="A0A7W8FWP0"/>